<dbReference type="AlphaFoldDB" id="A0LJ39"/>
<dbReference type="EMBL" id="CP000478">
    <property type="protein sequence ID" value="ABK17441.1"/>
    <property type="molecule type" value="Genomic_DNA"/>
</dbReference>
<dbReference type="STRING" id="335543.Sfum_1754"/>
<feature type="transmembrane region" description="Helical" evidence="6">
    <location>
        <begin position="178"/>
        <end position="197"/>
    </location>
</feature>
<dbReference type="PANTHER" id="PTHR30294:SF29">
    <property type="entry name" value="MULTIDRUG ABC TRANSPORTER PERMEASE YBHS-RELATED"/>
    <property type="match status" value="1"/>
</dbReference>
<proteinExistence type="predicted"/>
<keyword evidence="4 6" id="KW-1133">Transmembrane helix</keyword>
<dbReference type="InterPro" id="IPR051449">
    <property type="entry name" value="ABC-2_transporter_component"/>
</dbReference>
<keyword evidence="8" id="KW-1185">Reference proteome</keyword>
<evidence type="ECO:0000256" key="4">
    <source>
        <dbReference type="ARBA" id="ARBA00022989"/>
    </source>
</evidence>
<organism evidence="7 8">
    <name type="scientific">Syntrophobacter fumaroxidans (strain DSM 10017 / MPOB)</name>
    <dbReference type="NCBI Taxonomy" id="335543"/>
    <lineage>
        <taxon>Bacteria</taxon>
        <taxon>Pseudomonadati</taxon>
        <taxon>Thermodesulfobacteriota</taxon>
        <taxon>Syntrophobacteria</taxon>
        <taxon>Syntrophobacterales</taxon>
        <taxon>Syntrophobacteraceae</taxon>
        <taxon>Syntrophobacter</taxon>
    </lineage>
</organism>
<dbReference type="GO" id="GO:0005886">
    <property type="term" value="C:plasma membrane"/>
    <property type="evidence" value="ECO:0007669"/>
    <property type="project" value="UniProtKB-SubCell"/>
</dbReference>
<dbReference type="Proteomes" id="UP000001784">
    <property type="component" value="Chromosome"/>
</dbReference>
<keyword evidence="5 6" id="KW-0472">Membrane</keyword>
<keyword evidence="2" id="KW-1003">Cell membrane</keyword>
<evidence type="ECO:0000256" key="3">
    <source>
        <dbReference type="ARBA" id="ARBA00022692"/>
    </source>
</evidence>
<dbReference type="PANTHER" id="PTHR30294">
    <property type="entry name" value="MEMBRANE COMPONENT OF ABC TRANSPORTER YHHJ-RELATED"/>
    <property type="match status" value="1"/>
</dbReference>
<evidence type="ECO:0000313" key="8">
    <source>
        <dbReference type="Proteomes" id="UP000001784"/>
    </source>
</evidence>
<feature type="transmembrane region" description="Helical" evidence="6">
    <location>
        <begin position="231"/>
        <end position="250"/>
    </location>
</feature>
<evidence type="ECO:0000313" key="7">
    <source>
        <dbReference type="EMBL" id="ABK17441.1"/>
    </source>
</evidence>
<gene>
    <name evidence="7" type="ordered locus">Sfum_1754</name>
</gene>
<name>A0LJ39_SYNFM</name>
<reference evidence="7 8" key="1">
    <citation type="submission" date="2006-10" db="EMBL/GenBank/DDBJ databases">
        <title>Complete sequence of Syntrophobacter fumaroxidans MPOB.</title>
        <authorList>
            <consortium name="US DOE Joint Genome Institute"/>
            <person name="Copeland A."/>
            <person name="Lucas S."/>
            <person name="Lapidus A."/>
            <person name="Barry K."/>
            <person name="Detter J.C."/>
            <person name="Glavina del Rio T."/>
            <person name="Hammon N."/>
            <person name="Israni S."/>
            <person name="Pitluck S."/>
            <person name="Goltsman E.G."/>
            <person name="Martinez M."/>
            <person name="Schmutz J."/>
            <person name="Larimer F."/>
            <person name="Land M."/>
            <person name="Hauser L."/>
            <person name="Kyrpides N."/>
            <person name="Kim E."/>
            <person name="Boone D.R."/>
            <person name="Brockman F."/>
            <person name="Culley D."/>
            <person name="Ferry J."/>
            <person name="Gunsalus R."/>
            <person name="McInerney M.J."/>
            <person name="Morrison M."/>
            <person name="Plugge C."/>
            <person name="Rohlin L."/>
            <person name="Scholten J."/>
            <person name="Sieber J."/>
            <person name="Stams A.J.M."/>
            <person name="Worm P."/>
            <person name="Henstra A.M."/>
            <person name="Richardson P."/>
        </authorList>
    </citation>
    <scope>NUCLEOTIDE SEQUENCE [LARGE SCALE GENOMIC DNA]</scope>
    <source>
        <strain evidence="8">DSM 10017 / MPOB</strain>
    </source>
</reference>
<evidence type="ECO:0000256" key="1">
    <source>
        <dbReference type="ARBA" id="ARBA00004651"/>
    </source>
</evidence>
<protein>
    <submittedName>
        <fullName evidence="7">ABC-type transport system involved in multi-copper enzyme maturation, permease component</fullName>
    </submittedName>
</protein>
<sequence length="256" mass="28967">MKGFWSVYRKELYSLFASPIFYVVAFIFLVISGYFFYSIVAYYNVLSYQASQNPMMARQFNILEMIFRPFFLDLSVVLLLIAPLLTMRLFAEERKAGTLELLFTYPISDWAMVLAKFKAVMSAFGIILLGTVPGVLFVSVLGSPSWKPVACAYLGIFLLGGSFISLGVFTSSLTQNQIIAAVLSFGGLLLLWVIGWLKNVVESPVGEVADYLSFARHFDSFAKGVLDSRDLLFYILFTVFFLFLTLRQMGSYRWRG</sequence>
<keyword evidence="3 6" id="KW-0812">Transmembrane</keyword>
<dbReference type="GO" id="GO:0140359">
    <property type="term" value="F:ABC-type transporter activity"/>
    <property type="evidence" value="ECO:0007669"/>
    <property type="project" value="InterPro"/>
</dbReference>
<dbReference type="Pfam" id="PF12679">
    <property type="entry name" value="ABC2_membrane_2"/>
    <property type="match status" value="1"/>
</dbReference>
<feature type="transmembrane region" description="Helical" evidence="6">
    <location>
        <begin position="152"/>
        <end position="171"/>
    </location>
</feature>
<dbReference type="OrthoDB" id="9794512at2"/>
<dbReference type="KEGG" id="sfu:Sfum_1754"/>
<dbReference type="RefSeq" id="WP_011698611.1">
    <property type="nucleotide sequence ID" value="NC_008554.1"/>
</dbReference>
<evidence type="ECO:0000256" key="2">
    <source>
        <dbReference type="ARBA" id="ARBA00022475"/>
    </source>
</evidence>
<feature type="transmembrane region" description="Helical" evidence="6">
    <location>
        <begin position="119"/>
        <end position="140"/>
    </location>
</feature>
<dbReference type="eggNOG" id="COG1277">
    <property type="taxonomic scope" value="Bacteria"/>
</dbReference>
<accession>A0LJ39</accession>
<evidence type="ECO:0000256" key="6">
    <source>
        <dbReference type="SAM" id="Phobius"/>
    </source>
</evidence>
<comment type="subcellular location">
    <subcellularLocation>
        <location evidence="1">Cell membrane</location>
        <topology evidence="1">Multi-pass membrane protein</topology>
    </subcellularLocation>
</comment>
<evidence type="ECO:0000256" key="5">
    <source>
        <dbReference type="ARBA" id="ARBA00023136"/>
    </source>
</evidence>
<dbReference type="HOGENOM" id="CLU_081003_0_0_7"/>
<feature type="transmembrane region" description="Helical" evidence="6">
    <location>
        <begin position="12"/>
        <end position="45"/>
    </location>
</feature>
<feature type="transmembrane region" description="Helical" evidence="6">
    <location>
        <begin position="65"/>
        <end position="85"/>
    </location>
</feature>
<dbReference type="InParanoid" id="A0LJ39"/>